<comment type="similarity">
    <text evidence="1 3">Belongs to the UreD family.</text>
</comment>
<dbReference type="PANTHER" id="PTHR33643:SF1">
    <property type="entry name" value="UREASE ACCESSORY PROTEIN D"/>
    <property type="match status" value="1"/>
</dbReference>
<reference evidence="4 5" key="1">
    <citation type="submission" date="2017-03" db="EMBL/GenBank/DDBJ databases">
        <title>Genome Sequence of Roseovarius mucosus strain SMR3 Isolated from a culture of the Diatom Skeletonema marinoi.</title>
        <authorList>
            <person name="Topel M."/>
            <person name="Pinder M."/>
            <person name="Johansson O.N."/>
            <person name="Kourtchenko O."/>
            <person name="Godhe A."/>
            <person name="Clarke A.K."/>
        </authorList>
    </citation>
    <scope>NUCLEOTIDE SEQUENCE [LARGE SCALE GENOMIC DNA]</scope>
    <source>
        <strain evidence="4 5">SMR3</strain>
    </source>
</reference>
<dbReference type="EMBL" id="CP020474">
    <property type="protein sequence ID" value="ARE82648.1"/>
    <property type="molecule type" value="Genomic_DNA"/>
</dbReference>
<keyword evidence="3" id="KW-0963">Cytoplasm</keyword>
<protein>
    <recommendedName>
        <fullName evidence="3">Urease accessory protein UreD</fullName>
    </recommendedName>
</protein>
<dbReference type="GO" id="GO:0005737">
    <property type="term" value="C:cytoplasm"/>
    <property type="evidence" value="ECO:0007669"/>
    <property type="project" value="UniProtKB-SubCell"/>
</dbReference>
<evidence type="ECO:0000313" key="5">
    <source>
        <dbReference type="Proteomes" id="UP000192273"/>
    </source>
</evidence>
<dbReference type="OrthoDB" id="9807968at2"/>
<dbReference type="PANTHER" id="PTHR33643">
    <property type="entry name" value="UREASE ACCESSORY PROTEIN D"/>
    <property type="match status" value="1"/>
</dbReference>
<evidence type="ECO:0000313" key="4">
    <source>
        <dbReference type="EMBL" id="ARE82648.1"/>
    </source>
</evidence>
<accession>A0A1V0RLJ7</accession>
<evidence type="ECO:0000256" key="3">
    <source>
        <dbReference type="HAMAP-Rule" id="MF_01384"/>
    </source>
</evidence>
<dbReference type="InterPro" id="IPR002669">
    <property type="entry name" value="UreD"/>
</dbReference>
<sequence>MNAIGAIGLGARPVAAELRFRALGGRTFLARQFTPHPFHITRPFYHAGDPKGMATLYLQSSSGGVYAGDDLSLEIGLDAGAQVHVTTQASTIVHDARGREGARQTVCLDVAEGARLDYLPDPAILMTGAKFCNRVTARFGREARVILGDAQLSHDPEGHARPFSRLENEVELISPEGTVLLDRFDLCGSDWPARTGGFACSGMMIVVGCADAGAQMQRAADTVPGVYAGLSVFSDRDIALIRFLAPDGAALSKVMAALWRAAATVLDGQPPAERRK</sequence>
<dbReference type="Proteomes" id="UP000192273">
    <property type="component" value="Chromosome"/>
</dbReference>
<evidence type="ECO:0000256" key="2">
    <source>
        <dbReference type="ARBA" id="ARBA00023186"/>
    </source>
</evidence>
<evidence type="ECO:0000256" key="1">
    <source>
        <dbReference type="ARBA" id="ARBA00007177"/>
    </source>
</evidence>
<comment type="subunit">
    <text evidence="3">UreD, UreF and UreG form a complex that acts as a GTP-hydrolysis-dependent molecular chaperone, activating the urease apoprotein by helping to assemble the nickel containing metallocenter of UreC. The UreE protein probably delivers the nickel.</text>
</comment>
<gene>
    <name evidence="3 4" type="primary">ureD</name>
    <name evidence="4" type="ORF">ROSMUCSMR3_01153</name>
</gene>
<name>A0A1V0RLJ7_9RHOB</name>
<dbReference type="AlphaFoldDB" id="A0A1V0RLJ7"/>
<organism evidence="4 5">
    <name type="scientific">Roseovarius mucosus</name>
    <dbReference type="NCBI Taxonomy" id="215743"/>
    <lineage>
        <taxon>Bacteria</taxon>
        <taxon>Pseudomonadati</taxon>
        <taxon>Pseudomonadota</taxon>
        <taxon>Alphaproteobacteria</taxon>
        <taxon>Rhodobacterales</taxon>
        <taxon>Roseobacteraceae</taxon>
        <taxon>Roseovarius</taxon>
    </lineage>
</organism>
<keyword evidence="3" id="KW-0996">Nickel insertion</keyword>
<proteinExistence type="inferred from homology"/>
<dbReference type="KEGG" id="rmm:ROSMUCSMR3_01153"/>
<comment type="function">
    <text evidence="3">Required for maturation of urease via the functional incorporation of the urease nickel metallocenter.</text>
</comment>
<dbReference type="RefSeq" id="WP_081506712.1">
    <property type="nucleotide sequence ID" value="NZ_CP020474.1"/>
</dbReference>
<dbReference type="Pfam" id="PF01774">
    <property type="entry name" value="UreD"/>
    <property type="match status" value="1"/>
</dbReference>
<dbReference type="HAMAP" id="MF_01384">
    <property type="entry name" value="UreD"/>
    <property type="match status" value="1"/>
</dbReference>
<keyword evidence="5" id="KW-1185">Reference proteome</keyword>
<dbReference type="GO" id="GO:0016151">
    <property type="term" value="F:nickel cation binding"/>
    <property type="evidence" value="ECO:0007669"/>
    <property type="project" value="UniProtKB-UniRule"/>
</dbReference>
<comment type="subcellular location">
    <subcellularLocation>
        <location evidence="3">Cytoplasm</location>
    </subcellularLocation>
</comment>
<keyword evidence="2 3" id="KW-0143">Chaperone</keyword>